<dbReference type="Pfam" id="PF01661">
    <property type="entry name" value="Macro"/>
    <property type="match status" value="1"/>
</dbReference>
<gene>
    <name evidence="9" type="ORF">EXIGLDRAFT_767496</name>
</gene>
<evidence type="ECO:0000256" key="7">
    <source>
        <dbReference type="ARBA" id="ARBA00023295"/>
    </source>
</evidence>
<dbReference type="PANTHER" id="PTHR11106">
    <property type="entry name" value="GANGLIOSIDE INDUCED DIFFERENTIATION ASSOCIATED PROTEIN 2-RELATED"/>
    <property type="match status" value="1"/>
</dbReference>
<reference evidence="9 10" key="1">
    <citation type="journal article" date="2016" name="Mol. Biol. Evol.">
        <title>Comparative Genomics of Early-Diverging Mushroom-Forming Fungi Provides Insights into the Origins of Lignocellulose Decay Capabilities.</title>
        <authorList>
            <person name="Nagy L.G."/>
            <person name="Riley R."/>
            <person name="Tritt A."/>
            <person name="Adam C."/>
            <person name="Daum C."/>
            <person name="Floudas D."/>
            <person name="Sun H."/>
            <person name="Yadav J.S."/>
            <person name="Pangilinan J."/>
            <person name="Larsson K.H."/>
            <person name="Matsuura K."/>
            <person name="Barry K."/>
            <person name="Labutti K."/>
            <person name="Kuo R."/>
            <person name="Ohm R.A."/>
            <person name="Bhattacharya S.S."/>
            <person name="Shirouzu T."/>
            <person name="Yoshinaga Y."/>
            <person name="Martin F.M."/>
            <person name="Grigoriev I.V."/>
            <person name="Hibbett D.S."/>
        </authorList>
    </citation>
    <scope>NUCLEOTIDE SEQUENCE [LARGE SCALE GENOMIC DNA]</scope>
    <source>
        <strain evidence="9 10">HHB12029</strain>
    </source>
</reference>
<accession>A0A165IYW0</accession>
<evidence type="ECO:0000256" key="4">
    <source>
        <dbReference type="ARBA" id="ARBA00022801"/>
    </source>
</evidence>
<dbReference type="AlphaFoldDB" id="A0A165IYW0"/>
<dbReference type="STRING" id="1314781.A0A165IYW0"/>
<feature type="domain" description="Macro" evidence="8">
    <location>
        <begin position="1"/>
        <end position="186"/>
    </location>
</feature>
<dbReference type="Proteomes" id="UP000077266">
    <property type="component" value="Unassembled WGS sequence"/>
</dbReference>
<comment type="cofactor">
    <cofactor evidence="1">
        <name>Zn(2+)</name>
        <dbReference type="ChEBI" id="CHEBI:29105"/>
    </cofactor>
</comment>
<dbReference type="EMBL" id="KV425979">
    <property type="protein sequence ID" value="KZV94076.1"/>
    <property type="molecule type" value="Genomic_DNA"/>
</dbReference>
<evidence type="ECO:0000256" key="5">
    <source>
        <dbReference type="ARBA" id="ARBA00022833"/>
    </source>
</evidence>
<dbReference type="Gene3D" id="3.40.220.10">
    <property type="entry name" value="Leucine Aminopeptidase, subunit E, domain 1"/>
    <property type="match status" value="1"/>
</dbReference>
<evidence type="ECO:0000259" key="8">
    <source>
        <dbReference type="PROSITE" id="PS51154"/>
    </source>
</evidence>
<keyword evidence="6" id="KW-0496">Mitochondrion</keyword>
<dbReference type="PROSITE" id="PS51154">
    <property type="entry name" value="MACRO"/>
    <property type="match status" value="1"/>
</dbReference>
<evidence type="ECO:0000313" key="10">
    <source>
        <dbReference type="Proteomes" id="UP000077266"/>
    </source>
</evidence>
<name>A0A165IYW0_EXIGL</name>
<keyword evidence="5" id="KW-0862">Zinc</keyword>
<proteinExistence type="predicted"/>
<comment type="subcellular location">
    <subcellularLocation>
        <location evidence="2">Mitochondrion</location>
    </subcellularLocation>
</comment>
<evidence type="ECO:0000313" key="9">
    <source>
        <dbReference type="EMBL" id="KZV94076.1"/>
    </source>
</evidence>
<dbReference type="SUPFAM" id="SSF52467">
    <property type="entry name" value="DHS-like NAD/FAD-binding domain"/>
    <property type="match status" value="1"/>
</dbReference>
<dbReference type="OrthoDB" id="6077599at2759"/>
<protein>
    <submittedName>
        <fullName evidence="9">A1pp-domain-containing protein</fullName>
    </submittedName>
</protein>
<dbReference type="SMART" id="SM00506">
    <property type="entry name" value="A1pp"/>
    <property type="match status" value="1"/>
</dbReference>
<dbReference type="InterPro" id="IPR043472">
    <property type="entry name" value="Macro_dom-like"/>
</dbReference>
<evidence type="ECO:0000256" key="6">
    <source>
        <dbReference type="ARBA" id="ARBA00023128"/>
    </source>
</evidence>
<evidence type="ECO:0000256" key="3">
    <source>
        <dbReference type="ARBA" id="ARBA00022723"/>
    </source>
</evidence>
<dbReference type="GO" id="GO:0046872">
    <property type="term" value="F:metal ion binding"/>
    <property type="evidence" value="ECO:0007669"/>
    <property type="project" value="UniProtKB-KW"/>
</dbReference>
<dbReference type="GO" id="GO:0005739">
    <property type="term" value="C:mitochondrion"/>
    <property type="evidence" value="ECO:0007669"/>
    <property type="project" value="UniProtKB-SubCell"/>
</dbReference>
<dbReference type="Gene3D" id="3.40.50.1220">
    <property type="entry name" value="TPP-binding domain"/>
    <property type="match status" value="1"/>
</dbReference>
<evidence type="ECO:0000256" key="1">
    <source>
        <dbReference type="ARBA" id="ARBA00001947"/>
    </source>
</evidence>
<dbReference type="InterPro" id="IPR002589">
    <property type="entry name" value="Macro_dom"/>
</dbReference>
<sequence>MARRHNDAYRVTAIVNAANEQLMGCFQPQHRCIDNVIHSAAGPRLRSACYELMAAQDHRPERNGHAKLTPGYALSAQWVLHTVGPQLRPGQEPSEREKDDLRSCYLSCLDAVEKLPPFPDGRLVIAFPCISTGLFCFPADLAARIAVTAVESWCASHPTTTLTDVVFDVFSDADEQHYEGALAEALNSGQLAKCAQDAAPAPTRLSLSSSLRTARDWLEHADYIVISAGAGLSAATGLDYTSTSLFRTYFPAFIPLGLRRLYDVFGNAAWPSPGHKWGYYFKHLNMVRSWPSSLLYTSLLSFVTARFGDDYFFIRTSNADGLFFANGFPEDRVSTPQGAYKYLQCMRNCRPDAFFPSAAFLAAALPHLDPVTQVLTDTSKIPRCTYCGSELFLCVRAGNWFNELPYAEGETRYRNFLKRVEQEGASLLVLELGVGMNTPSVLRWPNEDMARAGDGRVKLVRVGKEAAGVVDFDLVDEGLAIGIDGDVADVVDTLIA</sequence>
<keyword evidence="4" id="KW-0378">Hydrolase</keyword>
<dbReference type="SUPFAM" id="SSF52949">
    <property type="entry name" value="Macro domain-like"/>
    <property type="match status" value="1"/>
</dbReference>
<evidence type="ECO:0000256" key="2">
    <source>
        <dbReference type="ARBA" id="ARBA00004173"/>
    </source>
</evidence>
<organism evidence="9 10">
    <name type="scientific">Exidia glandulosa HHB12029</name>
    <dbReference type="NCBI Taxonomy" id="1314781"/>
    <lineage>
        <taxon>Eukaryota</taxon>
        <taxon>Fungi</taxon>
        <taxon>Dikarya</taxon>
        <taxon>Basidiomycota</taxon>
        <taxon>Agaricomycotina</taxon>
        <taxon>Agaricomycetes</taxon>
        <taxon>Auriculariales</taxon>
        <taxon>Exidiaceae</taxon>
        <taxon>Exidia</taxon>
    </lineage>
</organism>
<dbReference type="InParanoid" id="A0A165IYW0"/>
<keyword evidence="3" id="KW-0479">Metal-binding</keyword>
<keyword evidence="7" id="KW-0326">Glycosidase</keyword>
<dbReference type="PANTHER" id="PTHR11106:SF121">
    <property type="entry name" value="ADP-RIBOSE 1''-PHOSPHATE PHOSPHATASE"/>
    <property type="match status" value="1"/>
</dbReference>
<keyword evidence="10" id="KW-1185">Reference proteome</keyword>
<dbReference type="GO" id="GO:0016798">
    <property type="term" value="F:hydrolase activity, acting on glycosyl bonds"/>
    <property type="evidence" value="ECO:0007669"/>
    <property type="project" value="UniProtKB-KW"/>
</dbReference>
<dbReference type="InterPro" id="IPR029035">
    <property type="entry name" value="DHS-like_NAD/FAD-binding_dom"/>
</dbReference>